<dbReference type="InterPro" id="IPR003593">
    <property type="entry name" value="AAA+_ATPase"/>
</dbReference>
<name>W8U972_PEPAC</name>
<dbReference type="GO" id="GO:0016887">
    <property type="term" value="F:ATP hydrolysis activity"/>
    <property type="evidence" value="ECO:0007669"/>
    <property type="project" value="InterPro"/>
</dbReference>
<dbReference type="PROSITE" id="PS00211">
    <property type="entry name" value="ABC_TRANSPORTER_1"/>
    <property type="match status" value="1"/>
</dbReference>
<evidence type="ECO:0000256" key="2">
    <source>
        <dbReference type="ARBA" id="ARBA00022448"/>
    </source>
</evidence>
<keyword evidence="9" id="KW-0378">Hydrolase</keyword>
<evidence type="ECO:0000256" key="7">
    <source>
        <dbReference type="ARBA" id="ARBA00023136"/>
    </source>
</evidence>
<proteinExistence type="inferred from homology"/>
<gene>
    <name evidence="9" type="primary">lolD</name>
    <name evidence="9" type="ORF">EAL2_c21250</name>
</gene>
<accession>W8U972</accession>
<dbReference type="STRING" id="1286171.EAL2_c21250"/>
<reference evidence="9 10" key="1">
    <citation type="journal article" date="2014" name="Genome Announc.">
        <title>Complete Genome Sequence of Amino Acid-Utilizing Eubacterium acidaminophilum al-2 (DSM 3953).</title>
        <authorList>
            <person name="Poehlein A."/>
            <person name="Andreesen J.R."/>
            <person name="Daniel R."/>
        </authorList>
    </citation>
    <scope>NUCLEOTIDE SEQUENCE [LARGE SCALE GENOMIC DNA]</scope>
    <source>
        <strain evidence="9 10">DSM 3953</strain>
    </source>
</reference>
<dbReference type="GO" id="GO:0044874">
    <property type="term" value="P:lipoprotein localization to outer membrane"/>
    <property type="evidence" value="ECO:0007669"/>
    <property type="project" value="UniProtKB-ARBA"/>
</dbReference>
<keyword evidence="5" id="KW-0067">ATP-binding</keyword>
<keyword evidence="3" id="KW-1003">Cell membrane</keyword>
<dbReference type="PANTHER" id="PTHR42798:SF7">
    <property type="entry name" value="ALPHA-D-RIBOSE 1-METHYLPHOSPHONATE 5-TRIPHOSPHATE SYNTHASE SUBUNIT PHNL"/>
    <property type="match status" value="1"/>
</dbReference>
<keyword evidence="10" id="KW-1185">Reference proteome</keyword>
<keyword evidence="2" id="KW-0813">Transport</keyword>
<dbReference type="HOGENOM" id="CLU_000604_1_22_9"/>
<dbReference type="InterPro" id="IPR003439">
    <property type="entry name" value="ABC_transporter-like_ATP-bd"/>
</dbReference>
<dbReference type="PANTHER" id="PTHR42798">
    <property type="entry name" value="LIPOPROTEIN-RELEASING SYSTEM ATP-BINDING PROTEIN LOLD"/>
    <property type="match status" value="1"/>
</dbReference>
<dbReference type="Pfam" id="PF00005">
    <property type="entry name" value="ABC_tran"/>
    <property type="match status" value="1"/>
</dbReference>
<sequence length="262" mass="29714">MDRQAEGDMMLKASKITKVYGKTVKNQVLFDIDLEIKKGEFMSIIGPSGSGKSTLLNIIGALDRPTTGELFIDGKDTTRMDDIELSDFRNRSLGFIFQFHYLLPAFTALENVLMPSWIMSRSPSPRLQERAKELLSMVGLSEKMNSKPSELSGGQQQRVAIARSLINTPPIVLADEPTGNLDTESTSQVYELLRNINKELNTTFIVVTHDRRIASKSDRIVEIVDGRVQKDYPTDAINDEGFWQEVYPIYCKYCKKYEEKCR</sequence>
<evidence type="ECO:0000313" key="9">
    <source>
        <dbReference type="EMBL" id="AHM57406.1"/>
    </source>
</evidence>
<evidence type="ECO:0000256" key="4">
    <source>
        <dbReference type="ARBA" id="ARBA00022741"/>
    </source>
</evidence>
<dbReference type="SUPFAM" id="SSF52540">
    <property type="entry name" value="P-loop containing nucleoside triphosphate hydrolases"/>
    <property type="match status" value="1"/>
</dbReference>
<dbReference type="FunFam" id="3.40.50.300:FF:000230">
    <property type="entry name" value="Lipoprotein-releasing system ATP-binding protein LolD"/>
    <property type="match status" value="1"/>
</dbReference>
<evidence type="ECO:0000256" key="1">
    <source>
        <dbReference type="ARBA" id="ARBA00005417"/>
    </source>
</evidence>
<organism evidence="9 10">
    <name type="scientific">Peptoclostridium acidaminophilum DSM 3953</name>
    <dbReference type="NCBI Taxonomy" id="1286171"/>
    <lineage>
        <taxon>Bacteria</taxon>
        <taxon>Bacillati</taxon>
        <taxon>Bacillota</taxon>
        <taxon>Clostridia</taxon>
        <taxon>Peptostreptococcales</taxon>
        <taxon>Peptoclostridiaceae</taxon>
        <taxon>Peptoclostridium</taxon>
    </lineage>
</organism>
<dbReference type="InterPro" id="IPR017871">
    <property type="entry name" value="ABC_transporter-like_CS"/>
</dbReference>
<dbReference type="Proteomes" id="UP000019591">
    <property type="component" value="Chromosome"/>
</dbReference>
<dbReference type="GO" id="GO:0005524">
    <property type="term" value="F:ATP binding"/>
    <property type="evidence" value="ECO:0007669"/>
    <property type="project" value="UniProtKB-KW"/>
</dbReference>
<dbReference type="InterPro" id="IPR017911">
    <property type="entry name" value="MacB-like_ATP-bd"/>
</dbReference>
<evidence type="ECO:0000313" key="10">
    <source>
        <dbReference type="Proteomes" id="UP000019591"/>
    </source>
</evidence>
<dbReference type="PROSITE" id="PS50893">
    <property type="entry name" value="ABC_TRANSPORTER_2"/>
    <property type="match status" value="1"/>
</dbReference>
<dbReference type="GO" id="GO:0089705">
    <property type="term" value="P:protein localization to outer membrane"/>
    <property type="evidence" value="ECO:0007669"/>
    <property type="project" value="UniProtKB-ARBA"/>
</dbReference>
<dbReference type="AlphaFoldDB" id="W8U972"/>
<dbReference type="SMART" id="SM00382">
    <property type="entry name" value="AAA"/>
    <property type="match status" value="1"/>
</dbReference>
<dbReference type="PATRIC" id="fig|1286171.3.peg.2074"/>
<dbReference type="Gene3D" id="3.40.50.300">
    <property type="entry name" value="P-loop containing nucleotide triphosphate hydrolases"/>
    <property type="match status" value="1"/>
</dbReference>
<dbReference type="RefSeq" id="WP_070810852.1">
    <property type="nucleotide sequence ID" value="NZ_CP007452.1"/>
</dbReference>
<dbReference type="EC" id="3.6.3.-" evidence="9"/>
<dbReference type="eggNOG" id="COG1136">
    <property type="taxonomic scope" value="Bacteria"/>
</dbReference>
<keyword evidence="7" id="KW-0472">Membrane</keyword>
<keyword evidence="4" id="KW-0547">Nucleotide-binding</keyword>
<dbReference type="CDD" id="cd03255">
    <property type="entry name" value="ABC_MJ0796_LolCDE_FtsE"/>
    <property type="match status" value="1"/>
</dbReference>
<comment type="similarity">
    <text evidence="1">Belongs to the ABC transporter superfamily.</text>
</comment>
<evidence type="ECO:0000259" key="8">
    <source>
        <dbReference type="PROSITE" id="PS50893"/>
    </source>
</evidence>
<feature type="domain" description="ABC transporter" evidence="8">
    <location>
        <begin position="11"/>
        <end position="250"/>
    </location>
</feature>
<evidence type="ECO:0000256" key="6">
    <source>
        <dbReference type="ARBA" id="ARBA00022967"/>
    </source>
</evidence>
<dbReference type="EMBL" id="CP007452">
    <property type="protein sequence ID" value="AHM57406.1"/>
    <property type="molecule type" value="Genomic_DNA"/>
</dbReference>
<dbReference type="InterPro" id="IPR027417">
    <property type="entry name" value="P-loop_NTPase"/>
</dbReference>
<keyword evidence="6" id="KW-1278">Translocase</keyword>
<evidence type="ECO:0000256" key="3">
    <source>
        <dbReference type="ARBA" id="ARBA00022475"/>
    </source>
</evidence>
<dbReference type="KEGG" id="eac:EAL2_c21250"/>
<protein>
    <submittedName>
        <fullName evidence="9">ABC-type antimicrobial peptide transport system, ATPase component LolD</fullName>
        <ecNumber evidence="9">3.6.3.-</ecNumber>
    </submittedName>
</protein>
<evidence type="ECO:0000256" key="5">
    <source>
        <dbReference type="ARBA" id="ARBA00022840"/>
    </source>
</evidence>